<evidence type="ECO:0000256" key="6">
    <source>
        <dbReference type="ARBA" id="ARBA00023027"/>
    </source>
</evidence>
<evidence type="ECO:0000256" key="8">
    <source>
        <dbReference type="PIRSR" id="PIRSR000232-1"/>
    </source>
</evidence>
<dbReference type="Proteomes" id="UP000244962">
    <property type="component" value="Unassembled WGS sequence"/>
</dbReference>
<accession>A0A2U1TDG4</accession>
<dbReference type="SUPFAM" id="SSF55469">
    <property type="entry name" value="FMN-dependent nitroreductase-like"/>
    <property type="match status" value="1"/>
</dbReference>
<evidence type="ECO:0000256" key="1">
    <source>
        <dbReference type="ARBA" id="ARBA00007118"/>
    </source>
</evidence>
<evidence type="ECO:0000313" key="11">
    <source>
        <dbReference type="Proteomes" id="UP000244962"/>
    </source>
</evidence>
<name>A0A2U1TDG4_9MICO</name>
<comment type="similarity">
    <text evidence="1 7">Belongs to the nitroreductase family.</text>
</comment>
<reference evidence="11" key="1">
    <citation type="submission" date="2018-04" db="EMBL/GenBank/DDBJ databases">
        <authorList>
            <person name="Liu S."/>
            <person name="Wang Z."/>
            <person name="Li J."/>
        </authorList>
    </citation>
    <scope>NUCLEOTIDE SEQUENCE [LARGE SCALE GENOMIC DNA]</scope>
    <source>
        <strain evidence="11">622</strain>
    </source>
</reference>
<dbReference type="OrthoDB" id="3268470at2"/>
<feature type="domain" description="Nitroreductase" evidence="9">
    <location>
        <begin position="9"/>
        <end position="154"/>
    </location>
</feature>
<sequence>MSALLTAVENRRSYSRVTDVAPTHDELLPLVAASARVADHSALKPWRLIELRGDDRVRLGAAIAKAEHDDTPSRKPLRAPLLLAIVVCEKKSDKVPAWEQEAVASGVAHTLSLLLADAGWGVIWRTGHYTRSKAVRKMHKLKKNEQLLGWLYVGGIPEGAKVGYRKPIDAEEFLSRLP</sequence>
<dbReference type="InterPro" id="IPR029479">
    <property type="entry name" value="Nitroreductase"/>
</dbReference>
<protein>
    <recommendedName>
        <fullName evidence="7">Putative NAD(P)H nitroreductase</fullName>
        <ecNumber evidence="7">1.-.-.-</ecNumber>
    </recommendedName>
</protein>
<keyword evidence="3 7" id="KW-0288">FMN</keyword>
<dbReference type="AlphaFoldDB" id="A0A2U1TDG4"/>
<organism evidence="10 11">
    <name type="scientific">Mycetocola zhujimingii</name>
    <dbReference type="NCBI Taxonomy" id="2079792"/>
    <lineage>
        <taxon>Bacteria</taxon>
        <taxon>Bacillati</taxon>
        <taxon>Actinomycetota</taxon>
        <taxon>Actinomycetes</taxon>
        <taxon>Micrococcales</taxon>
        <taxon>Microbacteriaceae</taxon>
        <taxon>Mycetocola</taxon>
    </lineage>
</organism>
<dbReference type="GO" id="GO:0016491">
    <property type="term" value="F:oxidoreductase activity"/>
    <property type="evidence" value="ECO:0007669"/>
    <property type="project" value="UniProtKB-UniRule"/>
</dbReference>
<dbReference type="PANTHER" id="PTHR43821">
    <property type="entry name" value="NAD(P)H NITROREDUCTASE YDJA-RELATED"/>
    <property type="match status" value="1"/>
</dbReference>
<dbReference type="KEGG" id="myl:C3E77_10785"/>
<dbReference type="InterPro" id="IPR026021">
    <property type="entry name" value="YdjA-like"/>
</dbReference>
<keyword evidence="2 7" id="KW-0285">Flavoprotein</keyword>
<evidence type="ECO:0000313" key="10">
    <source>
        <dbReference type="EMBL" id="PWC06932.1"/>
    </source>
</evidence>
<feature type="binding site" description="in other chain" evidence="8">
    <location>
        <begin position="124"/>
        <end position="126"/>
    </location>
    <ligand>
        <name>FMN</name>
        <dbReference type="ChEBI" id="CHEBI:58210"/>
        <note>ligand shared between dimeric partners</note>
    </ligand>
</feature>
<keyword evidence="5 7" id="KW-0560">Oxidoreductase</keyword>
<dbReference type="PIRSF" id="PIRSF000232">
    <property type="entry name" value="YdjA"/>
    <property type="match status" value="1"/>
</dbReference>
<feature type="binding site" description="in other chain" evidence="8">
    <location>
        <begin position="11"/>
        <end position="13"/>
    </location>
    <ligand>
        <name>FMN</name>
        <dbReference type="ChEBI" id="CHEBI:58210"/>
        <note>ligand shared between dimeric partners</note>
    </ligand>
</feature>
<dbReference type="InterPro" id="IPR052530">
    <property type="entry name" value="NAD(P)H_nitroreductase"/>
</dbReference>
<evidence type="ECO:0000256" key="4">
    <source>
        <dbReference type="ARBA" id="ARBA00022857"/>
    </source>
</evidence>
<evidence type="ECO:0000256" key="3">
    <source>
        <dbReference type="ARBA" id="ARBA00022643"/>
    </source>
</evidence>
<proteinExistence type="inferred from homology"/>
<evidence type="ECO:0000256" key="2">
    <source>
        <dbReference type="ARBA" id="ARBA00022630"/>
    </source>
</evidence>
<feature type="binding site" evidence="8">
    <location>
        <position position="40"/>
    </location>
    <ligand>
        <name>FMN</name>
        <dbReference type="ChEBI" id="CHEBI:58210"/>
        <note>ligand shared between dimeric partners</note>
    </ligand>
</feature>
<evidence type="ECO:0000259" key="9">
    <source>
        <dbReference type="Pfam" id="PF00881"/>
    </source>
</evidence>
<dbReference type="EC" id="1.-.-.-" evidence="7"/>
<comment type="caution">
    <text evidence="10">The sequence shown here is derived from an EMBL/GenBank/DDBJ whole genome shotgun (WGS) entry which is preliminary data.</text>
</comment>
<keyword evidence="11" id="KW-1185">Reference proteome</keyword>
<evidence type="ECO:0000256" key="5">
    <source>
        <dbReference type="ARBA" id="ARBA00023002"/>
    </source>
</evidence>
<dbReference type="RefSeq" id="WP_108391636.1">
    <property type="nucleotide sequence ID" value="NZ_CP026949.1"/>
</dbReference>
<dbReference type="PANTHER" id="PTHR43821:SF1">
    <property type="entry name" value="NAD(P)H NITROREDUCTASE YDJA-RELATED"/>
    <property type="match status" value="1"/>
</dbReference>
<comment type="cofactor">
    <cofactor evidence="8">
        <name>FMN</name>
        <dbReference type="ChEBI" id="CHEBI:58210"/>
    </cofactor>
    <text evidence="8">Binds 1 FMN per subunit.</text>
</comment>
<gene>
    <name evidence="10" type="ORF">DF223_08095</name>
</gene>
<dbReference type="EMBL" id="QEFB01000007">
    <property type="protein sequence ID" value="PWC06932.1"/>
    <property type="molecule type" value="Genomic_DNA"/>
</dbReference>
<dbReference type="InterPro" id="IPR000415">
    <property type="entry name" value="Nitroreductase-like"/>
</dbReference>
<keyword evidence="6 7" id="KW-0520">NAD</keyword>
<dbReference type="Pfam" id="PF00881">
    <property type="entry name" value="Nitroreductase"/>
    <property type="match status" value="1"/>
</dbReference>
<dbReference type="Gene3D" id="3.40.109.10">
    <property type="entry name" value="NADH Oxidase"/>
    <property type="match status" value="1"/>
</dbReference>
<feature type="binding site" evidence="8">
    <location>
        <position position="36"/>
    </location>
    <ligand>
        <name>FMN</name>
        <dbReference type="ChEBI" id="CHEBI:58210"/>
        <note>ligand shared between dimeric partners</note>
    </ligand>
</feature>
<evidence type="ECO:0000256" key="7">
    <source>
        <dbReference type="PIRNR" id="PIRNR000232"/>
    </source>
</evidence>
<keyword evidence="4 7" id="KW-0521">NADP</keyword>